<dbReference type="InterPro" id="IPR055414">
    <property type="entry name" value="LRR_R13L4/SHOC2-like"/>
</dbReference>
<dbReference type="PANTHER" id="PTHR45752">
    <property type="entry name" value="LEUCINE-RICH REPEAT-CONTAINING"/>
    <property type="match status" value="1"/>
</dbReference>
<dbReference type="SUPFAM" id="SSF52058">
    <property type="entry name" value="L domain-like"/>
    <property type="match status" value="1"/>
</dbReference>
<dbReference type="Proteomes" id="UP000236630">
    <property type="component" value="Unassembled WGS sequence"/>
</dbReference>
<dbReference type="InterPro" id="IPR003591">
    <property type="entry name" value="Leu-rich_rpt_typical-subtyp"/>
</dbReference>
<dbReference type="InterPro" id="IPR001611">
    <property type="entry name" value="Leu-rich_rpt"/>
</dbReference>
<accession>A0A2H5Q049</accession>
<keyword evidence="2" id="KW-0677">Repeat</keyword>
<reference evidence="4 5" key="1">
    <citation type="journal article" date="2017" name="Front. Genet.">
        <title>Draft sequencing of the heterozygous diploid genome of Satsuma (Citrus unshiu Marc.) using a hybrid assembly approach.</title>
        <authorList>
            <person name="Shimizu T."/>
            <person name="Tanizawa Y."/>
            <person name="Mochizuki T."/>
            <person name="Nagasaki H."/>
            <person name="Yoshioka T."/>
            <person name="Toyoda A."/>
            <person name="Fujiyama A."/>
            <person name="Kaminuma E."/>
            <person name="Nakamura Y."/>
        </authorList>
    </citation>
    <scope>NUCLEOTIDE SEQUENCE [LARGE SCALE GENOMIC DNA]</scope>
    <source>
        <strain evidence="5">cv. Miyagawa wase</strain>
    </source>
</reference>
<proteinExistence type="predicted"/>
<organism evidence="4 5">
    <name type="scientific">Citrus unshiu</name>
    <name type="common">Satsuma mandarin</name>
    <name type="synonym">Citrus nobilis var. unshiu</name>
    <dbReference type="NCBI Taxonomy" id="55188"/>
    <lineage>
        <taxon>Eukaryota</taxon>
        <taxon>Viridiplantae</taxon>
        <taxon>Streptophyta</taxon>
        <taxon>Embryophyta</taxon>
        <taxon>Tracheophyta</taxon>
        <taxon>Spermatophyta</taxon>
        <taxon>Magnoliopsida</taxon>
        <taxon>eudicotyledons</taxon>
        <taxon>Gunneridae</taxon>
        <taxon>Pentapetalae</taxon>
        <taxon>rosids</taxon>
        <taxon>malvids</taxon>
        <taxon>Sapindales</taxon>
        <taxon>Rutaceae</taxon>
        <taxon>Aurantioideae</taxon>
        <taxon>Citrus</taxon>
    </lineage>
</organism>
<dbReference type="SMART" id="SM00369">
    <property type="entry name" value="LRR_TYP"/>
    <property type="match status" value="2"/>
</dbReference>
<evidence type="ECO:0000259" key="3">
    <source>
        <dbReference type="Pfam" id="PF23598"/>
    </source>
</evidence>
<keyword evidence="1" id="KW-0433">Leucine-rich repeat</keyword>
<name>A0A2H5Q049_CITUN</name>
<evidence type="ECO:0000313" key="4">
    <source>
        <dbReference type="EMBL" id="GAY58016.1"/>
    </source>
</evidence>
<comment type="caution">
    <text evidence="4">The sequence shown here is derived from an EMBL/GenBank/DDBJ whole genome shotgun (WGS) entry which is preliminary data.</text>
</comment>
<protein>
    <recommendedName>
        <fullName evidence="3">Disease resistance R13L4/SHOC-2-like LRR domain-containing protein</fullName>
    </recommendedName>
</protein>
<dbReference type="EMBL" id="BDQV01000175">
    <property type="protein sequence ID" value="GAY58016.1"/>
    <property type="molecule type" value="Genomic_DNA"/>
</dbReference>
<dbReference type="PANTHER" id="PTHR45752:SF195">
    <property type="entry name" value="LEUCINE-RICH REPEAT (LRR) FAMILY PROTEIN-RELATED"/>
    <property type="match status" value="1"/>
</dbReference>
<gene>
    <name evidence="4" type="ORF">CUMW_183850</name>
</gene>
<dbReference type="Gene3D" id="3.80.10.10">
    <property type="entry name" value="Ribonuclease Inhibitor"/>
    <property type="match status" value="1"/>
</dbReference>
<feature type="domain" description="Disease resistance R13L4/SHOC-2-like LRR" evidence="3">
    <location>
        <begin position="11"/>
        <end position="80"/>
    </location>
</feature>
<dbReference type="PROSITE" id="PS51450">
    <property type="entry name" value="LRR"/>
    <property type="match status" value="1"/>
</dbReference>
<evidence type="ECO:0000256" key="2">
    <source>
        <dbReference type="ARBA" id="ARBA00022737"/>
    </source>
</evidence>
<dbReference type="AlphaFoldDB" id="A0A2H5Q049"/>
<keyword evidence="5" id="KW-1185">Reference proteome</keyword>
<dbReference type="InterPro" id="IPR050715">
    <property type="entry name" value="LRR-SigEffector_domain"/>
</dbReference>
<dbReference type="InterPro" id="IPR032675">
    <property type="entry name" value="LRR_dom_sf"/>
</dbReference>
<dbReference type="Pfam" id="PF23598">
    <property type="entry name" value="LRR_14"/>
    <property type="match status" value="1"/>
</dbReference>
<sequence>MGLSSPITLSLDGLYSLTYLGLSDCCITELPENIGQLSSLEYLYLSKNNFERIPESIIQLSELSSLYFNYCERLQSLPKLPCSLHKLFAHHCTAMESLPGLFPKSYESYPPRIELNGNYKLDRNVIEGILEDAMQNIQHVATARWEHMNAREEISYPEFEGFAILPGNEIPKWFSFQSVGSLITLKTPPAVQFYFKKDHDDSERLECCGLKRCGIHLLYAPDSMEDPSGSFNNEEEEELQPQQMTEIILNHHPSHAAGTFL</sequence>
<evidence type="ECO:0000313" key="5">
    <source>
        <dbReference type="Proteomes" id="UP000236630"/>
    </source>
</evidence>
<evidence type="ECO:0000256" key="1">
    <source>
        <dbReference type="ARBA" id="ARBA00022614"/>
    </source>
</evidence>